<dbReference type="RefSeq" id="WP_378093420.1">
    <property type="nucleotide sequence ID" value="NZ_JBHSEP010000003.1"/>
</dbReference>
<keyword evidence="1" id="KW-0812">Transmembrane</keyword>
<organism evidence="2 3">
    <name type="scientific">Cohnella hongkongensis</name>
    <dbReference type="NCBI Taxonomy" id="178337"/>
    <lineage>
        <taxon>Bacteria</taxon>
        <taxon>Bacillati</taxon>
        <taxon>Bacillota</taxon>
        <taxon>Bacilli</taxon>
        <taxon>Bacillales</taxon>
        <taxon>Paenibacillaceae</taxon>
        <taxon>Cohnella</taxon>
    </lineage>
</organism>
<dbReference type="EMBL" id="JBHSEP010000003">
    <property type="protein sequence ID" value="MFC4597818.1"/>
    <property type="molecule type" value="Genomic_DNA"/>
</dbReference>
<accession>A0ABV9F9U1</accession>
<keyword evidence="1" id="KW-0472">Membrane</keyword>
<proteinExistence type="predicted"/>
<sequence length="79" mass="8984">MLEKTALSLLFFFVVLMGDASRLSKLKRKEALPYAAFLIAALYLMVIFIGELPWPNLTDLLQAVYGWPTEQLIRLLTVP</sequence>
<keyword evidence="3" id="KW-1185">Reference proteome</keyword>
<evidence type="ECO:0000313" key="3">
    <source>
        <dbReference type="Proteomes" id="UP001596028"/>
    </source>
</evidence>
<keyword evidence="1" id="KW-1133">Transmembrane helix</keyword>
<evidence type="ECO:0000313" key="2">
    <source>
        <dbReference type="EMBL" id="MFC4597818.1"/>
    </source>
</evidence>
<feature type="transmembrane region" description="Helical" evidence="1">
    <location>
        <begin position="32"/>
        <end position="50"/>
    </location>
</feature>
<protein>
    <submittedName>
        <fullName evidence="2">Uncharacterized protein</fullName>
    </submittedName>
</protein>
<gene>
    <name evidence="2" type="ORF">ACFO3S_06160</name>
</gene>
<evidence type="ECO:0000256" key="1">
    <source>
        <dbReference type="SAM" id="Phobius"/>
    </source>
</evidence>
<comment type="caution">
    <text evidence="2">The sequence shown here is derived from an EMBL/GenBank/DDBJ whole genome shotgun (WGS) entry which is preliminary data.</text>
</comment>
<name>A0ABV9F9U1_9BACL</name>
<dbReference type="Proteomes" id="UP001596028">
    <property type="component" value="Unassembled WGS sequence"/>
</dbReference>
<reference evidence="3" key="1">
    <citation type="journal article" date="2019" name="Int. J. Syst. Evol. Microbiol.">
        <title>The Global Catalogue of Microorganisms (GCM) 10K type strain sequencing project: providing services to taxonomists for standard genome sequencing and annotation.</title>
        <authorList>
            <consortium name="The Broad Institute Genomics Platform"/>
            <consortium name="The Broad Institute Genome Sequencing Center for Infectious Disease"/>
            <person name="Wu L."/>
            <person name="Ma J."/>
        </authorList>
    </citation>
    <scope>NUCLEOTIDE SEQUENCE [LARGE SCALE GENOMIC DNA]</scope>
    <source>
        <strain evidence="3">CCUG 49571</strain>
    </source>
</reference>